<reference evidence="1 2" key="1">
    <citation type="submission" date="2021-06" db="EMBL/GenBank/DDBJ databases">
        <authorList>
            <person name="Kallberg Y."/>
            <person name="Tangrot J."/>
            <person name="Rosling A."/>
        </authorList>
    </citation>
    <scope>NUCLEOTIDE SEQUENCE [LARGE SCALE GENOMIC DNA]</scope>
    <source>
        <strain evidence="1 2">120-4 pot B 10/14</strain>
    </source>
</reference>
<name>A0ABN7XKH3_GIGMA</name>
<protein>
    <submittedName>
        <fullName evidence="1">3783_t:CDS:1</fullName>
    </submittedName>
</protein>
<organism evidence="1 2">
    <name type="scientific">Gigaspora margarita</name>
    <dbReference type="NCBI Taxonomy" id="4874"/>
    <lineage>
        <taxon>Eukaryota</taxon>
        <taxon>Fungi</taxon>
        <taxon>Fungi incertae sedis</taxon>
        <taxon>Mucoromycota</taxon>
        <taxon>Glomeromycotina</taxon>
        <taxon>Glomeromycetes</taxon>
        <taxon>Diversisporales</taxon>
        <taxon>Gigasporaceae</taxon>
        <taxon>Gigaspora</taxon>
    </lineage>
</organism>
<evidence type="ECO:0000313" key="1">
    <source>
        <dbReference type="EMBL" id="CAG8855818.1"/>
    </source>
</evidence>
<feature type="non-terminal residue" evidence="1">
    <location>
        <position position="117"/>
    </location>
</feature>
<dbReference type="Proteomes" id="UP000789901">
    <property type="component" value="Unassembled WGS sequence"/>
</dbReference>
<accession>A0ABN7XKH3</accession>
<proteinExistence type="predicted"/>
<evidence type="ECO:0000313" key="2">
    <source>
        <dbReference type="Proteomes" id="UP000789901"/>
    </source>
</evidence>
<comment type="caution">
    <text evidence="1">The sequence shown here is derived from an EMBL/GenBank/DDBJ whole genome shotgun (WGS) entry which is preliminary data.</text>
</comment>
<keyword evidence="2" id="KW-1185">Reference proteome</keyword>
<sequence length="117" mass="14107">NYIQSRDIRYQKKLFITQQVYDQAIHVILNPKTSCGTAQDRYWMRSTFTIKNIGTEEDPNYYLYHKDKPVAVKEKLYDILCSTHRTQQHGGQQKLWNELRNQYSFIRQDLVEKFVTQ</sequence>
<feature type="non-terminal residue" evidence="1">
    <location>
        <position position="1"/>
    </location>
</feature>
<dbReference type="EMBL" id="CAJVQB010153453">
    <property type="protein sequence ID" value="CAG8855818.1"/>
    <property type="molecule type" value="Genomic_DNA"/>
</dbReference>
<gene>
    <name evidence="1" type="ORF">GMARGA_LOCUS44639</name>
</gene>